<proteinExistence type="predicted"/>
<name>A0ABP0VGJ1_9BRYO</name>
<gene>
    <name evidence="1" type="ORF">CSSPJE1EN1_LOCUS27483</name>
</gene>
<evidence type="ECO:0000313" key="2">
    <source>
        <dbReference type="Proteomes" id="UP001497444"/>
    </source>
</evidence>
<comment type="caution">
    <text evidence="1">The sequence shown here is derived from an EMBL/GenBank/DDBJ whole genome shotgun (WGS) entry which is preliminary data.</text>
</comment>
<accession>A0ABP0VGJ1</accession>
<protein>
    <submittedName>
        <fullName evidence="1">Uncharacterized protein</fullName>
    </submittedName>
</protein>
<evidence type="ECO:0000313" key="1">
    <source>
        <dbReference type="EMBL" id="CAK9252105.1"/>
    </source>
</evidence>
<organism evidence="1 2">
    <name type="scientific">Sphagnum jensenii</name>
    <dbReference type="NCBI Taxonomy" id="128206"/>
    <lineage>
        <taxon>Eukaryota</taxon>
        <taxon>Viridiplantae</taxon>
        <taxon>Streptophyta</taxon>
        <taxon>Embryophyta</taxon>
        <taxon>Bryophyta</taxon>
        <taxon>Sphagnophytina</taxon>
        <taxon>Sphagnopsida</taxon>
        <taxon>Sphagnales</taxon>
        <taxon>Sphagnaceae</taxon>
        <taxon>Sphagnum</taxon>
    </lineage>
</organism>
<sequence>MTEYVRLSYRIQLLEGWIESIYRIRNITKPNLQRPFNVGKKKQSYKMMNVAQISGTTATPQWLDVRGVSWLFFVAHPELRLQFSNWVIGVQRWVHDSTLLSTSTGLDFSRIDDPFQPSTRNGGNANSVYRTRWCMTPGNFHHVYWSQHVRKFPHNKEKCLWVFPSAELLTAYESNICASIKRMTKFIEERVSVTSVYPTTNAVLVVRHQNIGANEDDRASEREQMFPVAEATCYTTEGSSPLGKRFWPTT</sequence>
<keyword evidence="2" id="KW-1185">Reference proteome</keyword>
<reference evidence="1" key="1">
    <citation type="submission" date="2024-02" db="EMBL/GenBank/DDBJ databases">
        <authorList>
            <consortium name="ELIXIR-Norway"/>
            <consortium name="Elixir Norway"/>
        </authorList>
    </citation>
    <scope>NUCLEOTIDE SEQUENCE</scope>
</reference>
<dbReference type="Proteomes" id="UP001497444">
    <property type="component" value="Unassembled WGS sequence"/>
</dbReference>
<dbReference type="EMBL" id="CAXAQS010000553">
    <property type="protein sequence ID" value="CAK9252105.1"/>
    <property type="molecule type" value="Genomic_DNA"/>
</dbReference>